<feature type="transmembrane region" description="Helical" evidence="1">
    <location>
        <begin position="342"/>
        <end position="364"/>
    </location>
</feature>
<evidence type="ECO:0000313" key="3">
    <source>
        <dbReference type="EMBL" id="REK74302.1"/>
    </source>
</evidence>
<evidence type="ECO:0000256" key="1">
    <source>
        <dbReference type="SAM" id="Phobius"/>
    </source>
</evidence>
<feature type="domain" description="DUF418" evidence="2">
    <location>
        <begin position="229"/>
        <end position="382"/>
    </location>
</feature>
<protein>
    <submittedName>
        <fullName evidence="3">DUF418 domain-containing protein</fullName>
    </submittedName>
</protein>
<dbReference type="RefSeq" id="WP_116047539.1">
    <property type="nucleotide sequence ID" value="NZ_QUBQ01000003.1"/>
</dbReference>
<keyword evidence="1" id="KW-0812">Transmembrane</keyword>
<feature type="transmembrane region" description="Helical" evidence="1">
    <location>
        <begin position="206"/>
        <end position="225"/>
    </location>
</feature>
<comment type="caution">
    <text evidence="3">The sequence shown here is derived from an EMBL/GenBank/DDBJ whole genome shotgun (WGS) entry which is preliminary data.</text>
</comment>
<feature type="transmembrane region" description="Helical" evidence="1">
    <location>
        <begin position="94"/>
        <end position="111"/>
    </location>
</feature>
<reference evidence="3 4" key="1">
    <citation type="submission" date="2018-08" db="EMBL/GenBank/DDBJ databases">
        <title>Paenibacillus sp. M4BSY-1, whole genome shotgun sequence.</title>
        <authorList>
            <person name="Tuo L."/>
        </authorList>
    </citation>
    <scope>NUCLEOTIDE SEQUENCE [LARGE SCALE GENOMIC DNA]</scope>
    <source>
        <strain evidence="3 4">M4BSY-1</strain>
    </source>
</reference>
<feature type="transmembrane region" description="Helical" evidence="1">
    <location>
        <begin position="139"/>
        <end position="157"/>
    </location>
</feature>
<feature type="transmembrane region" description="Helical" evidence="1">
    <location>
        <begin position="117"/>
        <end position="132"/>
    </location>
</feature>
<keyword evidence="1" id="KW-1133">Transmembrane helix</keyword>
<dbReference type="InterPro" id="IPR052529">
    <property type="entry name" value="Bact_Transport_Assoc"/>
</dbReference>
<evidence type="ECO:0000313" key="4">
    <source>
        <dbReference type="Proteomes" id="UP000261905"/>
    </source>
</evidence>
<feature type="transmembrane region" description="Helical" evidence="1">
    <location>
        <begin position="55"/>
        <end position="74"/>
    </location>
</feature>
<dbReference type="PANTHER" id="PTHR30590:SF2">
    <property type="entry name" value="INNER MEMBRANE PROTEIN"/>
    <property type="match status" value="1"/>
</dbReference>
<feature type="transmembrane region" description="Helical" evidence="1">
    <location>
        <begin position="318"/>
        <end position="336"/>
    </location>
</feature>
<dbReference type="InterPro" id="IPR007349">
    <property type="entry name" value="DUF418"/>
</dbReference>
<evidence type="ECO:0000259" key="2">
    <source>
        <dbReference type="Pfam" id="PF04235"/>
    </source>
</evidence>
<feature type="transmembrane region" description="Helical" evidence="1">
    <location>
        <begin position="16"/>
        <end position="35"/>
    </location>
</feature>
<dbReference type="Proteomes" id="UP000261905">
    <property type="component" value="Unassembled WGS sequence"/>
</dbReference>
<feature type="transmembrane region" description="Helical" evidence="1">
    <location>
        <begin position="277"/>
        <end position="297"/>
    </location>
</feature>
<organism evidence="3 4">
    <name type="scientific">Paenibacillus paeoniae</name>
    <dbReference type="NCBI Taxonomy" id="2292705"/>
    <lineage>
        <taxon>Bacteria</taxon>
        <taxon>Bacillati</taxon>
        <taxon>Bacillota</taxon>
        <taxon>Bacilli</taxon>
        <taxon>Bacillales</taxon>
        <taxon>Paenibacillaceae</taxon>
        <taxon>Paenibacillus</taxon>
    </lineage>
</organism>
<keyword evidence="4" id="KW-1185">Reference proteome</keyword>
<dbReference type="EMBL" id="QUBQ01000003">
    <property type="protein sequence ID" value="REK74302.1"/>
    <property type="molecule type" value="Genomic_DNA"/>
</dbReference>
<name>A0A371PEF1_9BACL</name>
<sequence>MIRKTGRQSIVDEIRGMSLLGILLANMLFFQYGMWGLEELSLFDLSRADSIAHTLLKILIEGSFMPIFAFLFGYGMLKMMEGLEAKGAKFRRVLVRRAVMLALLGLAHSLLLWEGDILMFYGFMSLFLLLFLKRKAKTVLIWGIVLLTLLSLGGIGATDSASSTLIDKSKSEPYVQKSVEVYQNGSYSDILHFRNNEEPPLEANKVLLVFIALLVPLLTAPMFLFGMYAARKGWFHEAQTKRSFYAKWAVIFLIAGLIMKSLKYIWPHFILSGVGEISGMTILAIGYLMGFGWLLSLGKAASLRKGFEAVGRLSLTNYLMQTVICTTLFYGYGLGWFGKLGILAGIGIGIAVYIVQWLGSALYLKRFRIGPVESLLRMGTYWSWKGKLKQRPSQTGADMKV</sequence>
<keyword evidence="1" id="KW-0472">Membrane</keyword>
<dbReference type="PANTHER" id="PTHR30590">
    <property type="entry name" value="INNER MEMBRANE PROTEIN"/>
    <property type="match status" value="1"/>
</dbReference>
<gene>
    <name evidence="3" type="ORF">DX130_17360</name>
</gene>
<dbReference type="OrthoDB" id="9807744at2"/>
<accession>A0A371PEF1</accession>
<proteinExistence type="predicted"/>
<feature type="transmembrane region" description="Helical" evidence="1">
    <location>
        <begin position="245"/>
        <end position="265"/>
    </location>
</feature>
<dbReference type="Pfam" id="PF04235">
    <property type="entry name" value="DUF418"/>
    <property type="match status" value="1"/>
</dbReference>
<dbReference type="AlphaFoldDB" id="A0A371PEF1"/>